<feature type="transmembrane region" description="Helical" evidence="5">
    <location>
        <begin position="20"/>
        <end position="39"/>
    </location>
</feature>
<feature type="transmembrane region" description="Helical" evidence="5">
    <location>
        <begin position="78"/>
        <end position="101"/>
    </location>
</feature>
<dbReference type="PANTHER" id="PTHR31465">
    <property type="entry name" value="PROTEIN RTA1-RELATED"/>
    <property type="match status" value="1"/>
</dbReference>
<dbReference type="GeneID" id="70178585"/>
<keyword evidence="4 5" id="KW-0472">Membrane</keyword>
<feature type="transmembrane region" description="Helical" evidence="5">
    <location>
        <begin position="206"/>
        <end position="223"/>
    </location>
</feature>
<feature type="transmembrane region" description="Helical" evidence="5">
    <location>
        <begin position="46"/>
        <end position="66"/>
    </location>
</feature>
<reference evidence="6" key="1">
    <citation type="journal article" date="2021" name="Nat. Commun.">
        <title>Genetic determinants of endophytism in the Arabidopsis root mycobiome.</title>
        <authorList>
            <person name="Mesny F."/>
            <person name="Miyauchi S."/>
            <person name="Thiergart T."/>
            <person name="Pickel B."/>
            <person name="Atanasova L."/>
            <person name="Karlsson M."/>
            <person name="Huettel B."/>
            <person name="Barry K.W."/>
            <person name="Haridas S."/>
            <person name="Chen C."/>
            <person name="Bauer D."/>
            <person name="Andreopoulos W."/>
            <person name="Pangilinan J."/>
            <person name="LaButti K."/>
            <person name="Riley R."/>
            <person name="Lipzen A."/>
            <person name="Clum A."/>
            <person name="Drula E."/>
            <person name="Henrissat B."/>
            <person name="Kohler A."/>
            <person name="Grigoriev I.V."/>
            <person name="Martin F.M."/>
            <person name="Hacquard S."/>
        </authorList>
    </citation>
    <scope>NUCLEOTIDE SEQUENCE</scope>
    <source>
        <strain evidence="6">MPI-CAGE-CH-0230</strain>
    </source>
</reference>
<dbReference type="InterPro" id="IPR007568">
    <property type="entry name" value="RTA1"/>
</dbReference>
<organism evidence="6 7">
    <name type="scientific">Microdochium trichocladiopsis</name>
    <dbReference type="NCBI Taxonomy" id="1682393"/>
    <lineage>
        <taxon>Eukaryota</taxon>
        <taxon>Fungi</taxon>
        <taxon>Dikarya</taxon>
        <taxon>Ascomycota</taxon>
        <taxon>Pezizomycotina</taxon>
        <taxon>Sordariomycetes</taxon>
        <taxon>Xylariomycetidae</taxon>
        <taxon>Xylariales</taxon>
        <taxon>Microdochiaceae</taxon>
        <taxon>Microdochium</taxon>
    </lineage>
</organism>
<proteinExistence type="predicted"/>
<protein>
    <submittedName>
        <fullName evidence="6">RTA1 protein</fullName>
    </submittedName>
</protein>
<sequence>AEAAATDSNAFALYHYHPTIAGAVIIAIAFIATTAFHFLQLSRKRCWFMIPLALGGILEVVGYGSRAKSGTESPDWTLGPYIIQAILLLVAPALYAATIYMEIGRIVSIIDGESRLMMRKEWMTKIFVTGDVLSFILQAGGGGYQASGTAEALDLGSKIIIVGLFVQLFFFGAFIVISVSFHLKINREPTARSGQNGPDCVAWRKHVWVLYVASFLIMVRSLFRAIEYLQGNGGSLLRHEEYLYIFDAVLMLIVMAIFNVFHPAEL</sequence>
<dbReference type="RefSeq" id="XP_046013212.1">
    <property type="nucleotide sequence ID" value="XM_046149039.1"/>
</dbReference>
<feature type="transmembrane region" description="Helical" evidence="5">
    <location>
        <begin position="243"/>
        <end position="261"/>
    </location>
</feature>
<dbReference type="PANTHER" id="PTHR31465:SF1">
    <property type="entry name" value="PROTEIN RTA1-RELATED"/>
    <property type="match status" value="1"/>
</dbReference>
<dbReference type="Pfam" id="PF04479">
    <property type="entry name" value="RTA1"/>
    <property type="match status" value="1"/>
</dbReference>
<feature type="transmembrane region" description="Helical" evidence="5">
    <location>
        <begin position="122"/>
        <end position="139"/>
    </location>
</feature>
<evidence type="ECO:0000256" key="2">
    <source>
        <dbReference type="ARBA" id="ARBA00022692"/>
    </source>
</evidence>
<evidence type="ECO:0000256" key="3">
    <source>
        <dbReference type="ARBA" id="ARBA00022989"/>
    </source>
</evidence>
<feature type="non-terminal residue" evidence="6">
    <location>
        <position position="266"/>
    </location>
</feature>
<evidence type="ECO:0000256" key="5">
    <source>
        <dbReference type="SAM" id="Phobius"/>
    </source>
</evidence>
<dbReference type="OrthoDB" id="3358017at2759"/>
<dbReference type="Proteomes" id="UP000756346">
    <property type="component" value="Unassembled WGS sequence"/>
</dbReference>
<feature type="non-terminal residue" evidence="6">
    <location>
        <position position="1"/>
    </location>
</feature>
<dbReference type="EMBL" id="JAGTJQ010000005">
    <property type="protein sequence ID" value="KAH7031532.1"/>
    <property type="molecule type" value="Genomic_DNA"/>
</dbReference>
<evidence type="ECO:0000256" key="1">
    <source>
        <dbReference type="ARBA" id="ARBA00004141"/>
    </source>
</evidence>
<comment type="caution">
    <text evidence="6">The sequence shown here is derived from an EMBL/GenBank/DDBJ whole genome shotgun (WGS) entry which is preliminary data.</text>
</comment>
<gene>
    <name evidence="6" type="ORF">B0I36DRAFT_223028</name>
</gene>
<evidence type="ECO:0000313" key="6">
    <source>
        <dbReference type="EMBL" id="KAH7031532.1"/>
    </source>
</evidence>
<feature type="transmembrane region" description="Helical" evidence="5">
    <location>
        <begin position="159"/>
        <end position="185"/>
    </location>
</feature>
<keyword evidence="7" id="KW-1185">Reference proteome</keyword>
<keyword evidence="3 5" id="KW-1133">Transmembrane helix</keyword>
<evidence type="ECO:0000313" key="7">
    <source>
        <dbReference type="Proteomes" id="UP000756346"/>
    </source>
</evidence>
<comment type="subcellular location">
    <subcellularLocation>
        <location evidence="1">Membrane</location>
        <topology evidence="1">Multi-pass membrane protein</topology>
    </subcellularLocation>
</comment>
<accession>A0A9P9BR35</accession>
<name>A0A9P9BR35_9PEZI</name>
<keyword evidence="2 5" id="KW-0812">Transmembrane</keyword>
<evidence type="ECO:0000256" key="4">
    <source>
        <dbReference type="ARBA" id="ARBA00023136"/>
    </source>
</evidence>
<dbReference type="AlphaFoldDB" id="A0A9P9BR35"/>
<dbReference type="GO" id="GO:0016020">
    <property type="term" value="C:membrane"/>
    <property type="evidence" value="ECO:0007669"/>
    <property type="project" value="UniProtKB-SubCell"/>
</dbReference>